<gene>
    <name evidence="2" type="ORF">BJY26_002670</name>
</gene>
<evidence type="ECO:0000313" key="2">
    <source>
        <dbReference type="EMBL" id="NYI68364.1"/>
    </source>
</evidence>
<dbReference type="Proteomes" id="UP000539111">
    <property type="component" value="Unassembled WGS sequence"/>
</dbReference>
<dbReference type="GO" id="GO:0016747">
    <property type="term" value="F:acyltransferase activity, transferring groups other than amino-acyl groups"/>
    <property type="evidence" value="ECO:0007669"/>
    <property type="project" value="InterPro"/>
</dbReference>
<dbReference type="InterPro" id="IPR051822">
    <property type="entry name" value="Glycosyl_Hydrolase_84"/>
</dbReference>
<proteinExistence type="predicted"/>
<dbReference type="GO" id="GO:0005840">
    <property type="term" value="C:ribosome"/>
    <property type="evidence" value="ECO:0007669"/>
    <property type="project" value="UniProtKB-KW"/>
</dbReference>
<dbReference type="Gene3D" id="3.40.630.30">
    <property type="match status" value="1"/>
</dbReference>
<protein>
    <submittedName>
        <fullName evidence="2">Ribosomal protein S18 acetylase RimI-like enzyme</fullName>
    </submittedName>
</protein>
<keyword evidence="2" id="KW-0687">Ribonucleoprotein</keyword>
<evidence type="ECO:0000259" key="1">
    <source>
        <dbReference type="PROSITE" id="PS51186"/>
    </source>
</evidence>
<dbReference type="Pfam" id="PF00583">
    <property type="entry name" value="Acetyltransf_1"/>
    <property type="match status" value="1"/>
</dbReference>
<evidence type="ECO:0000313" key="3">
    <source>
        <dbReference type="Proteomes" id="UP000539111"/>
    </source>
</evidence>
<keyword evidence="3" id="KW-1185">Reference proteome</keyword>
<dbReference type="PANTHER" id="PTHR13170">
    <property type="entry name" value="O-GLCNACASE"/>
    <property type="match status" value="1"/>
</dbReference>
<keyword evidence="2" id="KW-0689">Ribosomal protein</keyword>
<dbReference type="InterPro" id="IPR016181">
    <property type="entry name" value="Acyl_CoA_acyltransferase"/>
</dbReference>
<comment type="caution">
    <text evidence="2">The sequence shown here is derived from an EMBL/GenBank/DDBJ whole genome shotgun (WGS) entry which is preliminary data.</text>
</comment>
<dbReference type="SUPFAM" id="SSF55729">
    <property type="entry name" value="Acyl-CoA N-acyltransferases (Nat)"/>
    <property type="match status" value="1"/>
</dbReference>
<dbReference type="PANTHER" id="PTHR13170:SF16">
    <property type="entry name" value="PROTEIN O-GLCNACASE"/>
    <property type="match status" value="1"/>
</dbReference>
<sequence>MLKIRPATIHDMPALYRICLRTALNGADASEYYADPDLVGHVFAGPYLTGDTAFGFVAADDDGVAGYILGAADSPSFERWAERAWWPDLRNRYPSPARDARTGTGSDTAASTAEAHDARLIRLLHAPPTADPQQTGDYPAHLHIDLLPRAQGSGAGRRLIDAFTGELASRGVAGVHLGVSAANPHAVGFYRHLGFRTLREDPETLLLGLPVNGVGTGR</sequence>
<organism evidence="2 3">
    <name type="scientific">Spelaeicoccus albus</name>
    <dbReference type="NCBI Taxonomy" id="1280376"/>
    <lineage>
        <taxon>Bacteria</taxon>
        <taxon>Bacillati</taxon>
        <taxon>Actinomycetota</taxon>
        <taxon>Actinomycetes</taxon>
        <taxon>Micrococcales</taxon>
        <taxon>Brevibacteriaceae</taxon>
        <taxon>Spelaeicoccus</taxon>
    </lineage>
</organism>
<dbReference type="InterPro" id="IPR000182">
    <property type="entry name" value="GNAT_dom"/>
</dbReference>
<reference evidence="2 3" key="1">
    <citation type="submission" date="2020-07" db="EMBL/GenBank/DDBJ databases">
        <title>Sequencing the genomes of 1000 actinobacteria strains.</title>
        <authorList>
            <person name="Klenk H.-P."/>
        </authorList>
    </citation>
    <scope>NUCLEOTIDE SEQUENCE [LARGE SCALE GENOMIC DNA]</scope>
    <source>
        <strain evidence="2 3">DSM 26341</strain>
    </source>
</reference>
<dbReference type="RefSeq" id="WP_237249159.1">
    <property type="nucleotide sequence ID" value="NZ_JACBZP010000001.1"/>
</dbReference>
<dbReference type="PROSITE" id="PS51186">
    <property type="entry name" value="GNAT"/>
    <property type="match status" value="1"/>
</dbReference>
<name>A0A7Z0D3T9_9MICO</name>
<accession>A0A7Z0D3T9</accession>
<dbReference type="AlphaFoldDB" id="A0A7Z0D3T9"/>
<dbReference type="EMBL" id="JACBZP010000001">
    <property type="protein sequence ID" value="NYI68364.1"/>
    <property type="molecule type" value="Genomic_DNA"/>
</dbReference>
<feature type="domain" description="N-acetyltransferase" evidence="1">
    <location>
        <begin position="2"/>
        <end position="212"/>
    </location>
</feature>